<dbReference type="RefSeq" id="WP_036447607.1">
    <property type="nucleotide sequence ID" value="NZ_JACKVC010000009.1"/>
</dbReference>
<keyword evidence="3" id="KW-0996">Nickel insertion</keyword>
<dbReference type="PANTHER" id="PTHR33643">
    <property type="entry name" value="UREASE ACCESSORY PROTEIN D"/>
    <property type="match status" value="1"/>
</dbReference>
<keyword evidence="2 3" id="KW-0143">Chaperone</keyword>
<accession>A0AAW5SXT4</accession>
<dbReference type="Pfam" id="PF01774">
    <property type="entry name" value="UreD"/>
    <property type="match status" value="1"/>
</dbReference>
<dbReference type="HAMAP" id="MF_01384">
    <property type="entry name" value="UreD"/>
    <property type="match status" value="1"/>
</dbReference>
<evidence type="ECO:0000313" key="4">
    <source>
        <dbReference type="EMBL" id="MCV7387237.1"/>
    </source>
</evidence>
<organism evidence="4 5">
    <name type="scientific">Mycolicibacterium porcinum</name>
    <dbReference type="NCBI Taxonomy" id="39693"/>
    <lineage>
        <taxon>Bacteria</taxon>
        <taxon>Bacillati</taxon>
        <taxon>Actinomycetota</taxon>
        <taxon>Actinomycetes</taxon>
        <taxon>Mycobacteriales</taxon>
        <taxon>Mycobacteriaceae</taxon>
        <taxon>Mycolicibacterium</taxon>
    </lineage>
</organism>
<evidence type="ECO:0000256" key="3">
    <source>
        <dbReference type="HAMAP-Rule" id="MF_01384"/>
    </source>
</evidence>
<evidence type="ECO:0000256" key="1">
    <source>
        <dbReference type="ARBA" id="ARBA00007177"/>
    </source>
</evidence>
<dbReference type="InterPro" id="IPR002669">
    <property type="entry name" value="UreD"/>
</dbReference>
<name>A0AAW5SXT4_9MYCO</name>
<dbReference type="EMBL" id="JACKVC010000009">
    <property type="protein sequence ID" value="MCV7387237.1"/>
    <property type="molecule type" value="Genomic_DNA"/>
</dbReference>
<dbReference type="Proteomes" id="UP001141659">
    <property type="component" value="Unassembled WGS sequence"/>
</dbReference>
<dbReference type="GO" id="GO:0016151">
    <property type="term" value="F:nickel cation binding"/>
    <property type="evidence" value="ECO:0007669"/>
    <property type="project" value="UniProtKB-UniRule"/>
</dbReference>
<dbReference type="PANTHER" id="PTHR33643:SF1">
    <property type="entry name" value="UREASE ACCESSORY PROTEIN D"/>
    <property type="match status" value="1"/>
</dbReference>
<comment type="similarity">
    <text evidence="1 3">Belongs to the UreD family.</text>
</comment>
<comment type="function">
    <text evidence="3">Required for maturation of urease via the functional incorporation of the urease nickel metallocenter.</text>
</comment>
<reference evidence="4" key="1">
    <citation type="submission" date="2020-07" db="EMBL/GenBank/DDBJ databases">
        <authorList>
            <person name="Pettersson B.M.F."/>
            <person name="Behra P.R.K."/>
            <person name="Ramesh M."/>
            <person name="Das S."/>
            <person name="Dasgupta S."/>
            <person name="Kirsebom L.A."/>
        </authorList>
    </citation>
    <scope>NUCLEOTIDE SEQUENCE</scope>
    <source>
        <strain evidence="4">DSM 44242</strain>
    </source>
</reference>
<comment type="caution">
    <text evidence="4">The sequence shown here is derived from an EMBL/GenBank/DDBJ whole genome shotgun (WGS) entry which is preliminary data.</text>
</comment>
<evidence type="ECO:0000256" key="2">
    <source>
        <dbReference type="ARBA" id="ARBA00023186"/>
    </source>
</evidence>
<dbReference type="AlphaFoldDB" id="A0AAW5SXT4"/>
<comment type="subunit">
    <text evidence="3">UreD, UreF and UreG form a complex that acts as a GTP-hydrolysis-dependent molecular chaperone, activating the urease apoprotein by helping to assemble the nickel containing metallocenter of UreC. The UreE protein probably delivers the nickel.</text>
</comment>
<sequence length="267" mass="28353">MIAPGELTVHVGADATGQTRITSLHQRYPQRVTTALHSDGRFPNAAVLCVQSPSGGTFSDDDLSTTVVCAPGSHLVLTTQAATQVFAGDGPGARHRLRFTVHSGAVLEYLPKTLIPQSDSLFTQTLDVDVAEGGRYVGWDAVAAGRIAHGERFRYSRVDTAVTVRSGDRVIARDRQRFSPGAAILLDGDYVATQLVITPGQPAALETVRTALRSLSGVRSGAGEIPYRSGVFVRLTADEAPALRQAQQALHAAVRGFVPTSQLKRSA</sequence>
<gene>
    <name evidence="3" type="primary">ureD</name>
    <name evidence="4" type="ORF">H5P34_04155</name>
</gene>
<reference evidence="4" key="2">
    <citation type="journal article" date="2022" name="BMC Genomics">
        <title>Comparative genome analysis of mycobacteria focusing on tRNA and non-coding RNA.</title>
        <authorList>
            <person name="Behra P.R.K."/>
            <person name="Pettersson B.M.F."/>
            <person name="Ramesh M."/>
            <person name="Das S."/>
            <person name="Dasgupta S."/>
            <person name="Kirsebom L.A."/>
        </authorList>
    </citation>
    <scope>NUCLEOTIDE SEQUENCE</scope>
    <source>
        <strain evidence="4">DSM 44242</strain>
    </source>
</reference>
<comment type="subcellular location">
    <subcellularLocation>
        <location evidence="3">Cytoplasm</location>
    </subcellularLocation>
</comment>
<proteinExistence type="inferred from homology"/>
<dbReference type="GO" id="GO:0005737">
    <property type="term" value="C:cytoplasm"/>
    <property type="evidence" value="ECO:0007669"/>
    <property type="project" value="UniProtKB-SubCell"/>
</dbReference>
<protein>
    <recommendedName>
        <fullName evidence="3">Urease accessory protein UreD</fullName>
    </recommendedName>
</protein>
<keyword evidence="3" id="KW-0963">Cytoplasm</keyword>
<evidence type="ECO:0000313" key="5">
    <source>
        <dbReference type="Proteomes" id="UP001141659"/>
    </source>
</evidence>